<proteinExistence type="predicted"/>
<dbReference type="GO" id="GO:0015631">
    <property type="term" value="F:tubulin binding"/>
    <property type="evidence" value="ECO:0007669"/>
    <property type="project" value="TreeGrafter"/>
</dbReference>
<dbReference type="RefSeq" id="XP_068367174.1">
    <property type="nucleotide sequence ID" value="XM_068498530.1"/>
</dbReference>
<dbReference type="PANTHER" id="PTHR12241">
    <property type="entry name" value="TUBULIN POLYGLUTAMYLASE"/>
    <property type="match status" value="1"/>
</dbReference>
<evidence type="ECO:0000256" key="2">
    <source>
        <dbReference type="ARBA" id="ARBA00022741"/>
    </source>
</evidence>
<dbReference type="SUPFAM" id="SSF56059">
    <property type="entry name" value="Glutathione synthetase ATP-binding domain-like"/>
    <property type="match status" value="1"/>
</dbReference>
<evidence type="ECO:0000313" key="5">
    <source>
        <dbReference type="Proteomes" id="UP000179807"/>
    </source>
</evidence>
<protein>
    <submittedName>
        <fullName evidence="4">Tubulin-tyrosine ligase family protein</fullName>
    </submittedName>
</protein>
<dbReference type="PROSITE" id="PS51221">
    <property type="entry name" value="TTL"/>
    <property type="match status" value="1"/>
</dbReference>
<dbReference type="AlphaFoldDB" id="A0A1J4KWF7"/>
<name>A0A1J4KWF7_9EUKA</name>
<dbReference type="PANTHER" id="PTHR12241:SF154">
    <property type="entry name" value="TUBULIN POLYGLUTAMYLASE TTLL11"/>
    <property type="match status" value="1"/>
</dbReference>
<dbReference type="GO" id="GO:0036064">
    <property type="term" value="C:ciliary basal body"/>
    <property type="evidence" value="ECO:0007669"/>
    <property type="project" value="TreeGrafter"/>
</dbReference>
<keyword evidence="1 4" id="KW-0436">Ligase</keyword>
<dbReference type="Gene3D" id="3.30.470.20">
    <property type="entry name" value="ATP-grasp fold, B domain"/>
    <property type="match status" value="1"/>
</dbReference>
<dbReference type="EMBL" id="MLAK01000431">
    <property type="protein sequence ID" value="OHT14038.1"/>
    <property type="molecule type" value="Genomic_DNA"/>
</dbReference>
<reference evidence="4" key="1">
    <citation type="submission" date="2016-10" db="EMBL/GenBank/DDBJ databases">
        <authorList>
            <person name="Benchimol M."/>
            <person name="Almeida L.G."/>
            <person name="Vasconcelos A.T."/>
            <person name="Perreira-Neves A."/>
            <person name="Rosa I.A."/>
            <person name="Tasca T."/>
            <person name="Bogo M.R."/>
            <person name="de Souza W."/>
        </authorList>
    </citation>
    <scope>NUCLEOTIDE SEQUENCE [LARGE SCALE GENOMIC DNA]</scope>
    <source>
        <strain evidence="4">K</strain>
    </source>
</reference>
<gene>
    <name evidence="4" type="ORF">TRFO_15699</name>
</gene>
<sequence>MHNASCLHADESHIKYDSVKEAMDNAGVILKPNNRTSVLVWYDSLTDNPKIFEISPWQVINRIPCINTLCRKVPFAFVIQKIQKFYPELYSFVPKTFVLPNQSDDFINTQQHDGFSYIIKPNAGSLGKGISIIEPKQSDFSLPDQWDVAQQYIEGLHLDNTKFDLRVYVLVASIRPLRIYVYRDGIARFCSEDATHNSPYSKLTNVTLNNQNTTTEISKISRLISDVFPILEDKGVNIEELWKSIDDVVTLSIFSAYGYLSSAERVYCPSTTYPRCFQILGFDILLDRDLKPHVLEINYRPSLDFYRGKERRMKVAMIRDAILLGAPLSQIQTIINSRKWSWGRSTWLSYISINKDISNNIMLIRDNTEKTSGFALVWPSKDTRKEAWKDVLQKVLTISNDPLPSFFPSEKVAGGEA</sequence>
<evidence type="ECO:0000256" key="3">
    <source>
        <dbReference type="ARBA" id="ARBA00022840"/>
    </source>
</evidence>
<organism evidence="4 5">
    <name type="scientific">Tritrichomonas foetus</name>
    <dbReference type="NCBI Taxonomy" id="1144522"/>
    <lineage>
        <taxon>Eukaryota</taxon>
        <taxon>Metamonada</taxon>
        <taxon>Parabasalia</taxon>
        <taxon>Tritrichomonadida</taxon>
        <taxon>Tritrichomonadidae</taxon>
        <taxon>Tritrichomonas</taxon>
    </lineage>
</organism>
<dbReference type="Proteomes" id="UP000179807">
    <property type="component" value="Unassembled WGS sequence"/>
</dbReference>
<dbReference type="InterPro" id="IPR004344">
    <property type="entry name" value="TTL/TTLL_fam"/>
</dbReference>
<accession>A0A1J4KWF7</accession>
<comment type="caution">
    <text evidence="4">The sequence shown here is derived from an EMBL/GenBank/DDBJ whole genome shotgun (WGS) entry which is preliminary data.</text>
</comment>
<keyword evidence="5" id="KW-1185">Reference proteome</keyword>
<dbReference type="GO" id="GO:0070740">
    <property type="term" value="F:tubulin-glutamic acid ligase activity"/>
    <property type="evidence" value="ECO:0007669"/>
    <property type="project" value="TreeGrafter"/>
</dbReference>
<keyword evidence="3" id="KW-0067">ATP-binding</keyword>
<dbReference type="GO" id="GO:0000226">
    <property type="term" value="P:microtubule cytoskeleton organization"/>
    <property type="evidence" value="ECO:0007669"/>
    <property type="project" value="TreeGrafter"/>
</dbReference>
<keyword evidence="2" id="KW-0547">Nucleotide-binding</keyword>
<dbReference type="GeneID" id="94833234"/>
<dbReference type="GO" id="GO:0005524">
    <property type="term" value="F:ATP binding"/>
    <property type="evidence" value="ECO:0007669"/>
    <property type="project" value="UniProtKB-KW"/>
</dbReference>
<dbReference type="VEuPathDB" id="TrichDB:TRFO_15699"/>
<dbReference type="OrthoDB" id="202825at2759"/>
<dbReference type="Pfam" id="PF03133">
    <property type="entry name" value="TTL"/>
    <property type="match status" value="1"/>
</dbReference>
<evidence type="ECO:0000313" key="4">
    <source>
        <dbReference type="EMBL" id="OHT14038.1"/>
    </source>
</evidence>
<evidence type="ECO:0000256" key="1">
    <source>
        <dbReference type="ARBA" id="ARBA00022598"/>
    </source>
</evidence>